<reference evidence="2" key="1">
    <citation type="submission" date="2022-11" db="UniProtKB">
        <authorList>
            <consortium name="WormBaseParasite"/>
        </authorList>
    </citation>
    <scope>IDENTIFICATION</scope>
</reference>
<proteinExistence type="predicted"/>
<accession>A0AC34G6R3</accession>
<dbReference type="Proteomes" id="UP000887579">
    <property type="component" value="Unplaced"/>
</dbReference>
<organism evidence="1 2">
    <name type="scientific">Panagrolaimus sp. ES5</name>
    <dbReference type="NCBI Taxonomy" id="591445"/>
    <lineage>
        <taxon>Eukaryota</taxon>
        <taxon>Metazoa</taxon>
        <taxon>Ecdysozoa</taxon>
        <taxon>Nematoda</taxon>
        <taxon>Chromadorea</taxon>
        <taxon>Rhabditida</taxon>
        <taxon>Tylenchina</taxon>
        <taxon>Panagrolaimomorpha</taxon>
        <taxon>Panagrolaimoidea</taxon>
        <taxon>Panagrolaimidae</taxon>
        <taxon>Panagrolaimus</taxon>
    </lineage>
</organism>
<evidence type="ECO:0000313" key="1">
    <source>
        <dbReference type="Proteomes" id="UP000887579"/>
    </source>
</evidence>
<name>A0AC34G6R3_9BILA</name>
<evidence type="ECO:0000313" key="2">
    <source>
        <dbReference type="WBParaSite" id="ES5_v2.g25223.t1"/>
    </source>
</evidence>
<dbReference type="WBParaSite" id="ES5_v2.g25223.t1">
    <property type="protein sequence ID" value="ES5_v2.g25223.t1"/>
    <property type="gene ID" value="ES5_v2.g25223"/>
</dbReference>
<sequence>MSGIALSRLAEERKAWRKDHPFGFLAKPAQNPDGTLNLFQWECAIPGKTGTPWEGGLYKLKLLFGDAYPAAAPTCIFTPPIFHPNVYEQGNVCLSLFDTDWKPCHTMKHILLGVQDLLENYNLQSPANRPAYTLCVKSKKQYEERVRQEAKKYKENPQ</sequence>
<protein>
    <submittedName>
        <fullName evidence="2">UBC core domain-containing protein</fullName>
    </submittedName>
</protein>